<dbReference type="AlphaFoldDB" id="A0A3P3D4K6"/>
<dbReference type="EMBL" id="RRAZ01000050">
    <property type="protein sequence ID" value="RRH69041.1"/>
    <property type="molecule type" value="Genomic_DNA"/>
</dbReference>
<comment type="caution">
    <text evidence="1">The sequence shown here is derived from an EMBL/GenBank/DDBJ whole genome shotgun (WGS) entry which is preliminary data.</text>
</comment>
<proteinExistence type="predicted"/>
<organism evidence="1 2">
    <name type="scientific">Falsigemmobacter faecalis</name>
    <dbReference type="NCBI Taxonomy" id="2488730"/>
    <lineage>
        <taxon>Bacteria</taxon>
        <taxon>Pseudomonadati</taxon>
        <taxon>Pseudomonadota</taxon>
        <taxon>Alphaproteobacteria</taxon>
        <taxon>Rhodobacterales</taxon>
        <taxon>Paracoccaceae</taxon>
        <taxon>Falsigemmobacter</taxon>
    </lineage>
</organism>
<name>A0A3P3D4K6_9RHOB</name>
<evidence type="ECO:0000313" key="1">
    <source>
        <dbReference type="EMBL" id="RRH69041.1"/>
    </source>
</evidence>
<dbReference type="OrthoDB" id="7866420at2"/>
<protein>
    <submittedName>
        <fullName evidence="1">Uncharacterized protein</fullName>
    </submittedName>
</protein>
<dbReference type="RefSeq" id="WP_124966732.1">
    <property type="nucleotide sequence ID" value="NZ_RRAZ01000050.1"/>
</dbReference>
<sequence>MIPVTIAVPVALISAANHLARVIGYSEADGETFSLAPVVGGYAVASGLVAPAFVSDAFQPLVEPEWGADMDAAASAQAEVVLIEPPVADEPPPEIPPGKILAVVGLDPPAARALLGLEGLPAVIELAPEA</sequence>
<accession>A0A3P3D4K6</accession>
<gene>
    <name evidence="1" type="ORF">EG244_18960</name>
</gene>
<keyword evidence="2" id="KW-1185">Reference proteome</keyword>
<evidence type="ECO:0000313" key="2">
    <source>
        <dbReference type="Proteomes" id="UP000282125"/>
    </source>
</evidence>
<dbReference type="Proteomes" id="UP000282125">
    <property type="component" value="Unassembled WGS sequence"/>
</dbReference>
<reference evidence="1 2" key="1">
    <citation type="submission" date="2018-11" db="EMBL/GenBank/DDBJ databases">
        <title>Gemmobacter sp. nov., YIM 102744-1 draft genome.</title>
        <authorList>
            <person name="Li G."/>
            <person name="Jiang Y."/>
        </authorList>
    </citation>
    <scope>NUCLEOTIDE SEQUENCE [LARGE SCALE GENOMIC DNA]</scope>
    <source>
        <strain evidence="1 2">YIM 102744-1</strain>
    </source>
</reference>